<evidence type="ECO:0000313" key="1">
    <source>
        <dbReference type="EMBL" id="RYU94951.1"/>
    </source>
</evidence>
<accession>A0A4Q5LYJ9</accession>
<dbReference type="OrthoDB" id="1005072at2"/>
<keyword evidence="2" id="KW-1185">Reference proteome</keyword>
<evidence type="ECO:0000313" key="2">
    <source>
        <dbReference type="Proteomes" id="UP000293162"/>
    </source>
</evidence>
<organism evidence="1 2">
    <name type="scientific">Emticicia agri</name>
    <dbReference type="NCBI Taxonomy" id="2492393"/>
    <lineage>
        <taxon>Bacteria</taxon>
        <taxon>Pseudomonadati</taxon>
        <taxon>Bacteroidota</taxon>
        <taxon>Cytophagia</taxon>
        <taxon>Cytophagales</taxon>
        <taxon>Leadbetterellaceae</taxon>
        <taxon>Emticicia</taxon>
    </lineage>
</organism>
<dbReference type="RefSeq" id="WP_130021870.1">
    <property type="nucleotide sequence ID" value="NZ_SEWF01000020.1"/>
</dbReference>
<dbReference type="AlphaFoldDB" id="A0A4Q5LYJ9"/>
<sequence>MTEAFIHYLWQFQQFNKTLLQTTNQEPIKVLKTGILNTDAGPDFSQARLQIGEIEWAGNIEIHIKSSDWNNHNHQFDGAYNNVILHVVWHHDKPILREDGSEIPTLELRPITDGVLLNKFQTLLANKTVIPCASQFRTVSALARIATLDKVLAKRLIQKSKIVEELLGENNGDWEETTYQLLAKNFGFKINSEAFLRLAKNLPLKILQKHRDNLTQIEAILFGQSGLLEEVDEYSKKLAQEYNFFAVKFSLKAQMLNVHEWKLLRTRPANFPTIRIAQLAKLITLQKSFFSLFTQTESIEDLRRALQIQQSEYWQEHYHFDKKAERKSKGIGKDSVDNLLINTVIPLLACYSQKMDNQSYMDRAIAFLESLPPESNHIIDMWKNLGLTIKSAFDAQASIELYNNFCSQKKCLQCNIGVEILKK</sequence>
<dbReference type="EMBL" id="SEWF01000020">
    <property type="protein sequence ID" value="RYU94951.1"/>
    <property type="molecule type" value="Genomic_DNA"/>
</dbReference>
<dbReference type="InterPro" id="IPR021272">
    <property type="entry name" value="DUF2851"/>
</dbReference>
<name>A0A4Q5LYJ9_9BACT</name>
<gene>
    <name evidence="1" type="ORF">EWM59_14765</name>
</gene>
<proteinExistence type="predicted"/>
<reference evidence="1 2" key="1">
    <citation type="submission" date="2019-02" db="EMBL/GenBank/DDBJ databases">
        <title>Bacterial novel species Emticicia sp. 17J42-9 isolated from soil.</title>
        <authorList>
            <person name="Jung H.-Y."/>
        </authorList>
    </citation>
    <scope>NUCLEOTIDE SEQUENCE [LARGE SCALE GENOMIC DNA]</scope>
    <source>
        <strain evidence="1 2">17J42-9</strain>
    </source>
</reference>
<dbReference type="Pfam" id="PF11013">
    <property type="entry name" value="DUF2851"/>
    <property type="match status" value="1"/>
</dbReference>
<protein>
    <submittedName>
        <fullName evidence="1">DUF2851 family protein</fullName>
    </submittedName>
</protein>
<dbReference type="Proteomes" id="UP000293162">
    <property type="component" value="Unassembled WGS sequence"/>
</dbReference>
<comment type="caution">
    <text evidence="1">The sequence shown here is derived from an EMBL/GenBank/DDBJ whole genome shotgun (WGS) entry which is preliminary data.</text>
</comment>